<dbReference type="CDD" id="cd02947">
    <property type="entry name" value="TRX_family"/>
    <property type="match status" value="1"/>
</dbReference>
<dbReference type="SUPFAM" id="SSF52833">
    <property type="entry name" value="Thioredoxin-like"/>
    <property type="match status" value="1"/>
</dbReference>
<dbReference type="PANTHER" id="PTHR45663:SF40">
    <property type="entry name" value="THIOREDOXIN 2"/>
    <property type="match status" value="1"/>
</dbReference>
<proteinExistence type="predicted"/>
<dbReference type="EMBL" id="JBEGDP010000009">
    <property type="protein sequence ID" value="MEQ7847598.1"/>
    <property type="molecule type" value="Genomic_DNA"/>
</dbReference>
<dbReference type="RefSeq" id="WP_056904739.1">
    <property type="nucleotide sequence ID" value="NZ_BAAAMM010000003.1"/>
</dbReference>
<organism evidence="3 4">
    <name type="scientific">Nocardioides kribbensis</name>
    <dbReference type="NCBI Taxonomy" id="305517"/>
    <lineage>
        <taxon>Bacteria</taxon>
        <taxon>Bacillati</taxon>
        <taxon>Actinomycetota</taxon>
        <taxon>Actinomycetes</taxon>
        <taxon>Propionibacteriales</taxon>
        <taxon>Nocardioidaceae</taxon>
        <taxon>Nocardioides</taxon>
    </lineage>
</organism>
<dbReference type="Pfam" id="PF00085">
    <property type="entry name" value="Thioredoxin"/>
    <property type="match status" value="1"/>
</dbReference>
<dbReference type="PROSITE" id="PS00194">
    <property type="entry name" value="THIOREDOXIN_1"/>
    <property type="match status" value="1"/>
</dbReference>
<dbReference type="PROSITE" id="PS51352">
    <property type="entry name" value="THIOREDOXIN_2"/>
    <property type="match status" value="1"/>
</dbReference>
<comment type="caution">
    <text evidence="3">The sequence shown here is derived from an EMBL/GenBank/DDBJ whole genome shotgun (WGS) entry which is preliminary data.</text>
</comment>
<evidence type="ECO:0000313" key="3">
    <source>
        <dbReference type="EMBL" id="MEQ7847598.1"/>
    </source>
</evidence>
<gene>
    <name evidence="3" type="ORF">V6R90_09935</name>
</gene>
<dbReference type="PRINTS" id="PR00421">
    <property type="entry name" value="THIOREDOXIN"/>
</dbReference>
<feature type="domain" description="Thioredoxin" evidence="2">
    <location>
        <begin position="1"/>
        <end position="105"/>
    </location>
</feature>
<keyword evidence="4" id="KW-1185">Reference proteome</keyword>
<protein>
    <submittedName>
        <fullName evidence="3">Thioredoxin domain-containing protein</fullName>
    </submittedName>
</protein>
<evidence type="ECO:0000259" key="2">
    <source>
        <dbReference type="PROSITE" id="PS51352"/>
    </source>
</evidence>
<dbReference type="InterPro" id="IPR036249">
    <property type="entry name" value="Thioredoxin-like_sf"/>
</dbReference>
<dbReference type="PANTHER" id="PTHR45663">
    <property type="entry name" value="GEO12009P1"/>
    <property type="match status" value="1"/>
</dbReference>
<sequence length="126" mass="13377">MATIELTGDNFTTHVQGDDILLVDFWASWCGPCKQFAPTYEAASEANPDITFGSINTEEQQELAAAAGIQSIPTLMAFREGILVFAQPGALPAPALDQVIGAVRALDMDDVRKQVAEQQQPGAGQG</sequence>
<evidence type="ECO:0000256" key="1">
    <source>
        <dbReference type="ARBA" id="ARBA00023157"/>
    </source>
</evidence>
<accession>A0ABV1NYK2</accession>
<dbReference type="Proteomes" id="UP001482520">
    <property type="component" value="Unassembled WGS sequence"/>
</dbReference>
<reference evidence="3 4" key="1">
    <citation type="submission" date="2024-02" db="EMBL/GenBank/DDBJ databases">
        <title>Full genome sequence of Nocardioides kribbensis.</title>
        <authorList>
            <person name="Poletto B.L."/>
            <person name="Silva G."/>
            <person name="Galante D."/>
            <person name="Campos K.R."/>
            <person name="Santos M.B.N."/>
            <person name="Sacchi C.T."/>
        </authorList>
    </citation>
    <scope>NUCLEOTIDE SEQUENCE [LARGE SCALE GENOMIC DNA]</scope>
    <source>
        <strain evidence="3 4">O4R</strain>
    </source>
</reference>
<keyword evidence="1" id="KW-1015">Disulfide bond</keyword>
<evidence type="ECO:0000313" key="4">
    <source>
        <dbReference type="Proteomes" id="UP001482520"/>
    </source>
</evidence>
<dbReference type="InterPro" id="IPR017937">
    <property type="entry name" value="Thioredoxin_CS"/>
</dbReference>
<name>A0ABV1NYK2_9ACTN</name>
<dbReference type="InterPro" id="IPR013766">
    <property type="entry name" value="Thioredoxin_domain"/>
</dbReference>
<dbReference type="Gene3D" id="3.40.30.10">
    <property type="entry name" value="Glutaredoxin"/>
    <property type="match status" value="1"/>
</dbReference>